<accession>A0A841GL86</accession>
<dbReference type="AlphaFoldDB" id="A0A841GL86"/>
<dbReference type="InterPro" id="IPR051396">
    <property type="entry name" value="Bact_Antivir_Def_Nuclease"/>
</dbReference>
<dbReference type="Pfam" id="PF13175">
    <property type="entry name" value="AAA_15"/>
    <property type="match status" value="1"/>
</dbReference>
<dbReference type="Proteomes" id="UP000585721">
    <property type="component" value="Unassembled WGS sequence"/>
</dbReference>
<dbReference type="Gene3D" id="3.40.50.300">
    <property type="entry name" value="P-loop containing nucleotide triphosphate hydrolases"/>
    <property type="match status" value="1"/>
</dbReference>
<dbReference type="RefSeq" id="WP_188026658.1">
    <property type="nucleotide sequence ID" value="NZ_JACHGR010000005.1"/>
</dbReference>
<name>A0A841GL86_9GAMM</name>
<comment type="caution">
    <text evidence="2">The sequence shown here is derived from an EMBL/GenBank/DDBJ whole genome shotgun (WGS) entry which is preliminary data.</text>
</comment>
<evidence type="ECO:0000313" key="2">
    <source>
        <dbReference type="EMBL" id="MBB6055921.1"/>
    </source>
</evidence>
<sequence>MLDAIGIRNLRSFKETTIVNLKPITVFVGKNSSGKSSFLRTLPLLRQSVESNTTGPILWFGRYVDFGEFSEVISNDTKDNTISFIFKYKSALDRNATIRFKDEVKNEITLNLTVTAQKQKTTIDNLEININDSNIKINIINNSSSGIAQAHLNIDNLINEDLHIAKNDSFIPLLLIQNKKEDASNNSRNKIFSSFYDYYHDNLEKHFLDEATKILKVFFHSKTDETKIKSTLARVPVTSVERVNIILNGLFKEQKTFIKNLNKNNNEIVKKLYPYVIAWNLTSIIRSINNELSHIFTGVKYIAPLRATAERYYRFQDLQVNEIDHTGSNLAMLINSLKPSEQKEFSAWTRENFGFSVFVREVGNHYAVKLLTNNESKEYNISDMGFGYSQVLPIITSIWFETVRKRTSQQRPLIFVIEQPELHLHPAYQAKIGELFAKVISHAKDNSIPLKIIFETHSQSIIDALGEKIENNNLSISKDDISILVFNKNNDGITDVSLSYFDNDGFLNDWPIGFFSGR</sequence>
<reference evidence="2 3" key="1">
    <citation type="submission" date="2020-08" db="EMBL/GenBank/DDBJ databases">
        <title>Genomic Encyclopedia of Type Strains, Phase IV (KMG-IV): sequencing the most valuable type-strain genomes for metagenomic binning, comparative biology and taxonomic classification.</title>
        <authorList>
            <person name="Goeker M."/>
        </authorList>
    </citation>
    <scope>NUCLEOTIDE SEQUENCE [LARGE SCALE GENOMIC DNA]</scope>
    <source>
        <strain evidence="2 3">DSM 22975</strain>
    </source>
</reference>
<evidence type="ECO:0000259" key="1">
    <source>
        <dbReference type="Pfam" id="PF13175"/>
    </source>
</evidence>
<dbReference type="SUPFAM" id="SSF52540">
    <property type="entry name" value="P-loop containing nucleoside triphosphate hydrolases"/>
    <property type="match status" value="1"/>
</dbReference>
<dbReference type="PANTHER" id="PTHR43581:SF2">
    <property type="entry name" value="EXCINUCLEASE ATPASE SUBUNIT"/>
    <property type="match status" value="1"/>
</dbReference>
<dbReference type="PANTHER" id="PTHR43581">
    <property type="entry name" value="ATP/GTP PHOSPHATASE"/>
    <property type="match status" value="1"/>
</dbReference>
<organism evidence="2 3">
    <name type="scientific">Tolumonas osonensis</name>
    <dbReference type="NCBI Taxonomy" id="675874"/>
    <lineage>
        <taxon>Bacteria</taxon>
        <taxon>Pseudomonadati</taxon>
        <taxon>Pseudomonadota</taxon>
        <taxon>Gammaproteobacteria</taxon>
        <taxon>Aeromonadales</taxon>
        <taxon>Aeromonadaceae</taxon>
        <taxon>Tolumonas</taxon>
    </lineage>
</organism>
<feature type="domain" description="Endonuclease GajA/Old nuclease/RecF-like AAA" evidence="1">
    <location>
        <begin position="1"/>
        <end position="462"/>
    </location>
</feature>
<dbReference type="InterPro" id="IPR041685">
    <property type="entry name" value="AAA_GajA/Old/RecF-like"/>
</dbReference>
<protein>
    <submittedName>
        <fullName evidence="2">Putative ATPase</fullName>
    </submittedName>
</protein>
<proteinExistence type="predicted"/>
<evidence type="ECO:0000313" key="3">
    <source>
        <dbReference type="Proteomes" id="UP000585721"/>
    </source>
</evidence>
<keyword evidence="3" id="KW-1185">Reference proteome</keyword>
<dbReference type="EMBL" id="JACHGR010000005">
    <property type="protein sequence ID" value="MBB6055921.1"/>
    <property type="molecule type" value="Genomic_DNA"/>
</dbReference>
<gene>
    <name evidence="2" type="ORF">HNR75_001839</name>
</gene>
<dbReference type="InterPro" id="IPR027417">
    <property type="entry name" value="P-loop_NTPase"/>
</dbReference>